<comment type="caution">
    <text evidence="2">The sequence shown here is derived from an EMBL/GenBank/DDBJ whole genome shotgun (WGS) entry which is preliminary data.</text>
</comment>
<proteinExistence type="predicted"/>
<feature type="compositionally biased region" description="Acidic residues" evidence="1">
    <location>
        <begin position="167"/>
        <end position="179"/>
    </location>
</feature>
<feature type="region of interest" description="Disordered" evidence="1">
    <location>
        <begin position="135"/>
        <end position="189"/>
    </location>
</feature>
<reference evidence="2 3" key="1">
    <citation type="submission" date="2020-04" db="EMBL/GenBank/DDBJ databases">
        <authorList>
            <person name="Laetsch R D."/>
            <person name="Stevens L."/>
            <person name="Kumar S."/>
            <person name="Blaxter L. M."/>
        </authorList>
    </citation>
    <scope>NUCLEOTIDE SEQUENCE [LARGE SCALE GENOMIC DNA]</scope>
</reference>
<accession>A0A8S1EP23</accession>
<sequence>MPHNELDMIDESEGERQEYAAFRNHYYETIWSLPFASYRLYDLCVVQQEYAQRIAEGDDVDNLQRECRIQLLGRLQDATQHQLMHLNVMLYNNMSRFTRLEHDLLMEPRRLVKETRRKRLILNVIAENQREFADVFADEEAPRENEPEAMDEGDEQRDYQQHADRHDDDDDDDEMDEAMEPQQRRDMPRYDVDEPMALLPGYPHPIPFREFALFREILGRILEAEEYIVPEDPVPRDTGINGEMH</sequence>
<dbReference type="Proteomes" id="UP000494206">
    <property type="component" value="Unassembled WGS sequence"/>
</dbReference>
<evidence type="ECO:0000256" key="1">
    <source>
        <dbReference type="SAM" id="MobiDB-lite"/>
    </source>
</evidence>
<feature type="compositionally biased region" description="Basic and acidic residues" evidence="1">
    <location>
        <begin position="156"/>
        <end position="166"/>
    </location>
</feature>
<evidence type="ECO:0000313" key="3">
    <source>
        <dbReference type="Proteomes" id="UP000494206"/>
    </source>
</evidence>
<keyword evidence="3" id="KW-1185">Reference proteome</keyword>
<dbReference type="AlphaFoldDB" id="A0A8S1EP23"/>
<gene>
    <name evidence="2" type="ORF">CBOVIS_LOCUS4619</name>
</gene>
<dbReference type="EMBL" id="CADEPM010000003">
    <property type="protein sequence ID" value="CAB3401939.1"/>
    <property type="molecule type" value="Genomic_DNA"/>
</dbReference>
<organism evidence="2 3">
    <name type="scientific">Caenorhabditis bovis</name>
    <dbReference type="NCBI Taxonomy" id="2654633"/>
    <lineage>
        <taxon>Eukaryota</taxon>
        <taxon>Metazoa</taxon>
        <taxon>Ecdysozoa</taxon>
        <taxon>Nematoda</taxon>
        <taxon>Chromadorea</taxon>
        <taxon>Rhabditida</taxon>
        <taxon>Rhabditina</taxon>
        <taxon>Rhabditomorpha</taxon>
        <taxon>Rhabditoidea</taxon>
        <taxon>Rhabditidae</taxon>
        <taxon>Peloderinae</taxon>
        <taxon>Caenorhabditis</taxon>
    </lineage>
</organism>
<evidence type="ECO:0000313" key="2">
    <source>
        <dbReference type="EMBL" id="CAB3401939.1"/>
    </source>
</evidence>
<protein>
    <submittedName>
        <fullName evidence="2">Uncharacterized protein</fullName>
    </submittedName>
</protein>
<name>A0A8S1EP23_9PELO</name>